<gene>
    <name evidence="5" type="ORF">SPIRO4BDMA_40353</name>
</gene>
<dbReference type="EMBL" id="FWDO01000004">
    <property type="protein sequence ID" value="SLM17784.1"/>
    <property type="molecule type" value="Genomic_DNA"/>
</dbReference>
<dbReference type="GO" id="GO:0009982">
    <property type="term" value="F:pseudouridine synthase activity"/>
    <property type="evidence" value="ECO:0007669"/>
    <property type="project" value="InterPro"/>
</dbReference>
<evidence type="ECO:0000313" key="5">
    <source>
        <dbReference type="EMBL" id="SLM17784.1"/>
    </source>
</evidence>
<dbReference type="PROSITE" id="PS01129">
    <property type="entry name" value="PSI_RLU"/>
    <property type="match status" value="1"/>
</dbReference>
<organism evidence="5">
    <name type="scientific">uncultured spirochete</name>
    <dbReference type="NCBI Taxonomy" id="156406"/>
    <lineage>
        <taxon>Bacteria</taxon>
        <taxon>Pseudomonadati</taxon>
        <taxon>Spirochaetota</taxon>
        <taxon>Spirochaetia</taxon>
        <taxon>Spirochaetales</taxon>
        <taxon>environmental samples</taxon>
    </lineage>
</organism>
<keyword evidence="2 5" id="KW-0413">Isomerase</keyword>
<evidence type="ECO:0000256" key="1">
    <source>
        <dbReference type="ARBA" id="ARBA00010876"/>
    </source>
</evidence>
<dbReference type="InterPro" id="IPR020103">
    <property type="entry name" value="PsdUridine_synth_cat_dom_sf"/>
</dbReference>
<evidence type="ECO:0000256" key="3">
    <source>
        <dbReference type="SAM" id="MobiDB-lite"/>
    </source>
</evidence>
<protein>
    <submittedName>
        <fullName evidence="5">Pseudouridine synthase (Modular protein)</fullName>
        <ecNumber evidence="5">5.4.99.-</ecNumber>
    </submittedName>
</protein>
<dbReference type="EC" id="5.4.99.-" evidence="5"/>
<dbReference type="InterPro" id="IPR050188">
    <property type="entry name" value="RluA_PseudoU_synthase"/>
</dbReference>
<dbReference type="GO" id="GO:0140098">
    <property type="term" value="F:catalytic activity, acting on RNA"/>
    <property type="evidence" value="ECO:0007669"/>
    <property type="project" value="UniProtKB-ARBA"/>
</dbReference>
<dbReference type="InterPro" id="IPR006224">
    <property type="entry name" value="PsdUridine_synth_RluA-like_CS"/>
</dbReference>
<dbReference type="CDD" id="cd02869">
    <property type="entry name" value="PseudoU_synth_RluA_like"/>
    <property type="match status" value="1"/>
</dbReference>
<proteinExistence type="inferred from homology"/>
<evidence type="ECO:0000259" key="4">
    <source>
        <dbReference type="Pfam" id="PF00849"/>
    </source>
</evidence>
<name>A0A3P3XNH9_9SPIR</name>
<dbReference type="PANTHER" id="PTHR21600:SF44">
    <property type="entry name" value="RIBOSOMAL LARGE SUBUNIT PSEUDOURIDINE SYNTHASE D"/>
    <property type="match status" value="1"/>
</dbReference>
<dbReference type="Pfam" id="PF00849">
    <property type="entry name" value="PseudoU_synth_2"/>
    <property type="match status" value="1"/>
</dbReference>
<feature type="region of interest" description="Disordered" evidence="3">
    <location>
        <begin position="276"/>
        <end position="304"/>
    </location>
</feature>
<dbReference type="GO" id="GO:0003723">
    <property type="term" value="F:RNA binding"/>
    <property type="evidence" value="ECO:0007669"/>
    <property type="project" value="InterPro"/>
</dbReference>
<dbReference type="AlphaFoldDB" id="A0A3P3XNH9"/>
<dbReference type="GO" id="GO:0000455">
    <property type="term" value="P:enzyme-directed rRNA pseudouridine synthesis"/>
    <property type="evidence" value="ECO:0007669"/>
    <property type="project" value="TreeGrafter"/>
</dbReference>
<dbReference type="SUPFAM" id="SSF55120">
    <property type="entry name" value="Pseudouridine synthase"/>
    <property type="match status" value="1"/>
</dbReference>
<dbReference type="Gene3D" id="3.30.2350.10">
    <property type="entry name" value="Pseudouridine synthase"/>
    <property type="match status" value="1"/>
</dbReference>
<dbReference type="InterPro" id="IPR006145">
    <property type="entry name" value="PsdUridine_synth_RsuA/RluA"/>
</dbReference>
<dbReference type="PANTHER" id="PTHR21600">
    <property type="entry name" value="MITOCHONDRIAL RNA PSEUDOURIDINE SYNTHASE"/>
    <property type="match status" value="1"/>
</dbReference>
<reference evidence="5" key="1">
    <citation type="submission" date="2017-02" db="EMBL/GenBank/DDBJ databases">
        <authorList>
            <person name="Regsiter A."/>
            <person name="William W."/>
        </authorList>
    </citation>
    <scope>NUCLEOTIDE SEQUENCE</scope>
    <source>
        <strain evidence="5">BdmA 4</strain>
    </source>
</reference>
<comment type="similarity">
    <text evidence="1">Belongs to the pseudouridine synthase RluA family.</text>
</comment>
<evidence type="ECO:0000256" key="2">
    <source>
        <dbReference type="ARBA" id="ARBA00023235"/>
    </source>
</evidence>
<accession>A0A3P3XNH9</accession>
<sequence>MSHFFGDIAAFAGTIFYKYNLINGGSFAPYPQFCYDTASMIPILLENDEIIVVDKPSGLAAQPGEGVHDDVVAVLERQLGYRPFPVHRLDKGTAGCMMLAKSRQAAGKWSRFITDRDVAKRYYAWVSGTPSEEKGVIDAVLDGNKGAQEARTLWNLKETWNLTLTGEGSSAGGRLLVAGSELISVSLLELELKTGRMHQIRRHLAGIGLPILGDDRHGDFSVNKALRRAGVKRLMLWARELVLPAQASLPGGASILASEPPHFAAFREFLMRSGTLRQPNLSQPTPRPRRSGRLGRAGPIESTK</sequence>
<feature type="domain" description="Pseudouridine synthase RsuA/RluA-like" evidence="4">
    <location>
        <begin position="50"/>
        <end position="205"/>
    </location>
</feature>